<dbReference type="RefSeq" id="WP_162452990.1">
    <property type="nucleotide sequence ID" value="NZ_WLZY01000011.1"/>
</dbReference>
<evidence type="ECO:0000313" key="2">
    <source>
        <dbReference type="EMBL" id="NDL60270.1"/>
    </source>
</evidence>
<evidence type="ECO:0000259" key="1">
    <source>
        <dbReference type="Pfam" id="PF18741"/>
    </source>
</evidence>
<feature type="domain" description="Restriction endonuclease type II-like" evidence="1">
    <location>
        <begin position="227"/>
        <end position="309"/>
    </location>
</feature>
<protein>
    <submittedName>
        <fullName evidence="2">DUF559 domain-containing protein</fullName>
    </submittedName>
</protein>
<sequence>MDVSTGAETYPDCSHTGTPDLALVETARDQFGTFSRHQALECGFTRHQIESRLAKGYWVVVHPKVYRVAAAPPTRASLAVAALLYAGDQAWFSHATAARLQNVDPLIPLDRTWLTVPARVQRTPRPGLVIIRSRRIDGFTGVAHGQPVLKIPRTVVDLAGILDDTAFRRLLYDVLNRDVASIDELLAAAEDFGGKSGIALVRRTVDEFDPAFESGAEYEADELFSGAGLSFERQYEVHDNGILLARLDFADAVIKLGVEIDGARFHSSPGARFYDRERDRMLARLGWHIERFSVDDIRRRPQSSLGHLRAIYQHRLSSVQAAA</sequence>
<dbReference type="SUPFAM" id="SSF52980">
    <property type="entry name" value="Restriction endonuclease-like"/>
    <property type="match status" value="1"/>
</dbReference>
<proteinExistence type="predicted"/>
<dbReference type="InterPro" id="IPR011335">
    <property type="entry name" value="Restrct_endonuc-II-like"/>
</dbReference>
<dbReference type="InterPro" id="IPR049468">
    <property type="entry name" value="Restrct_endonuc-II-like_dom"/>
</dbReference>
<dbReference type="Proteomes" id="UP000460435">
    <property type="component" value="Unassembled WGS sequence"/>
</dbReference>
<reference evidence="2 3" key="1">
    <citation type="submission" date="2019-11" db="EMBL/GenBank/DDBJ databases">
        <authorList>
            <person name="Li X.-J."/>
            <person name="Feng X.-M."/>
        </authorList>
    </citation>
    <scope>NUCLEOTIDE SEQUENCE [LARGE SCALE GENOMIC DNA]</scope>
    <source>
        <strain evidence="2 3">XMNu-373</strain>
    </source>
</reference>
<organism evidence="2 3">
    <name type="scientific">Phytoactinopolyspora mesophila</name>
    <dbReference type="NCBI Taxonomy" id="2650750"/>
    <lineage>
        <taxon>Bacteria</taxon>
        <taxon>Bacillati</taxon>
        <taxon>Actinomycetota</taxon>
        <taxon>Actinomycetes</taxon>
        <taxon>Jiangellales</taxon>
        <taxon>Jiangellaceae</taxon>
        <taxon>Phytoactinopolyspora</taxon>
    </lineage>
</organism>
<dbReference type="Pfam" id="PF18741">
    <property type="entry name" value="MTES_1575"/>
    <property type="match status" value="1"/>
</dbReference>
<gene>
    <name evidence="2" type="ORF">F7O44_24660</name>
</gene>
<dbReference type="AlphaFoldDB" id="A0A7K3MAR6"/>
<evidence type="ECO:0000313" key="3">
    <source>
        <dbReference type="Proteomes" id="UP000460435"/>
    </source>
</evidence>
<name>A0A7K3MAR6_9ACTN</name>
<dbReference type="Gene3D" id="3.40.960.10">
    <property type="entry name" value="VSR Endonuclease"/>
    <property type="match status" value="1"/>
</dbReference>
<dbReference type="EMBL" id="WLZY01000011">
    <property type="protein sequence ID" value="NDL60270.1"/>
    <property type="molecule type" value="Genomic_DNA"/>
</dbReference>
<accession>A0A7K3MAR6</accession>
<keyword evidence="3" id="KW-1185">Reference proteome</keyword>
<comment type="caution">
    <text evidence="2">The sequence shown here is derived from an EMBL/GenBank/DDBJ whole genome shotgun (WGS) entry which is preliminary data.</text>
</comment>